<organism evidence="7 8">
    <name type="scientific">Rheinheimera aquimaris</name>
    <dbReference type="NCBI Taxonomy" id="412437"/>
    <lineage>
        <taxon>Bacteria</taxon>
        <taxon>Pseudomonadati</taxon>
        <taxon>Pseudomonadota</taxon>
        <taxon>Gammaproteobacteria</taxon>
        <taxon>Chromatiales</taxon>
        <taxon>Chromatiaceae</taxon>
        <taxon>Rheinheimera</taxon>
    </lineage>
</organism>
<proteinExistence type="predicted"/>
<evidence type="ECO:0000313" key="7">
    <source>
        <dbReference type="EMBL" id="GAA0540373.1"/>
    </source>
</evidence>
<keyword evidence="3 5" id="KW-1133">Transmembrane helix</keyword>
<sequence>MSWHRSKRIAKHSLKWLNLTILLPSVCLILAIVMLLYTAPGLHLSLWLAQKSLPGLQITHSQGSVLGGNSLHGISYQQGNVQLSVKQAELQVNNNCFFNLSVCADKLLLQGVTLELSQSDAASGDTNNTSAAPIWLPFPLTVSQLAINDATVSVAGTKLEWESFSTGVEAWGSKVQLNEPTWQQVTLLMPDNNEAAAPVAGAAFSYQPPELTDFSFPLSLFVDRFTLTDFTLKQQDTEQQLNALHFSLQWQKQQLEILQLEANHSQLSVQGSAQLTTGHAYPLQAELQIQLTDGEFSGQHLQLNVSGDLSAIQLQADASGQVNASLNAAANLLQPALPHRLQLQSEQLQWPATTEQPRLRLSRTNLVLEGDLARSHFNGHTSIKATDMPDTAAEFSGTVGLSGAVLERLLLDTLGGQLALHAALDWQDTFNWSGQIKLRDIQPGTFWPEYSGKLNGVLQHQGQMSAEQGWLVDITDIALQGSLRDYALDINGALTLADKTGDGDYRISTENLSIKHADNSVSVKGSLQQDWNLTLAADIPALAQSVPGAKGSMKGEFRITGSQQQPELKGDISATKIRWQDLRLEQLTAKTAAWLDSKQVLNASVGIEASNIIYQKQQLQKVQINLDGNEQQHQLRLSLDSKQHQAELQLSGALSQQRQLWQGEIQKAQLSSVLGSWQLRQSVNMQFKPAAKQFDMAAHCWQQQASSICFNKPLQLSNNKLSAALQIEQFDLAALTPLMPNQLVLSGMANAQLNADWQKGQLPQAKLSISSDNGELTQQTELPLAVTWQQLNLNSTLADDTLQSNLTLALTDETRLDATANIRQLQSDNRLLEGNIKLTRFALSLLQPLLGEFSELQGELSSELDLAGSLDQPLLNGQIDISNIRVKGKQAPVDIDDADIKLSLSGQQASLQGLVTTTRGEIKLSGDASWQQLSDWQAQVNITGDELRLQVPQARLLVAPDLVLKATPALTRLSGTVTIPQANINIDSLPQNAIELSNDLILLDEKLQPIPQQEKSVFIFETDINVLLGNRVRLSAFGLKTLLNGKLRVRQQPGRPLLLNGDVSLRDGTFRAYGQDLLIRKGKMNFNGPADQPFLNIEAIRNPDNMEDDVIAGIRVTGPADEPQVSIFSEPAKAQANALSYLIMGRDLDSGSGNTGNAVTTSLLGMTLASSSKAVGEIGEAFGLQDLTLDTAGSGDNSQVTVSGYLSRDLQLKYGYGIFNAVGEFTLRYRLMRRLYLEAVSGLDNAVDLLYKFEFD</sequence>
<keyword evidence="4 5" id="KW-0472">Membrane</keyword>
<evidence type="ECO:0000259" key="6">
    <source>
        <dbReference type="Pfam" id="PF04357"/>
    </source>
</evidence>
<comment type="subcellular location">
    <subcellularLocation>
        <location evidence="1">Membrane</location>
        <topology evidence="1">Single-pass membrane protein</topology>
    </subcellularLocation>
</comment>
<keyword evidence="2 5" id="KW-0812">Transmembrane</keyword>
<gene>
    <name evidence="7" type="ORF">GCM10009098_04900</name>
</gene>
<dbReference type="PANTHER" id="PTHR36985">
    <property type="entry name" value="TRANSLOCATION AND ASSEMBLY MODULE SUBUNIT TAMB"/>
    <property type="match status" value="1"/>
</dbReference>
<keyword evidence="8" id="KW-1185">Reference proteome</keyword>
<evidence type="ECO:0000256" key="3">
    <source>
        <dbReference type="ARBA" id="ARBA00022989"/>
    </source>
</evidence>
<comment type="caution">
    <text evidence="7">The sequence shown here is derived from an EMBL/GenBank/DDBJ whole genome shotgun (WGS) entry which is preliminary data.</text>
</comment>
<dbReference type="EMBL" id="BAAAEO010000001">
    <property type="protein sequence ID" value="GAA0540373.1"/>
    <property type="molecule type" value="Genomic_DNA"/>
</dbReference>
<dbReference type="Proteomes" id="UP001501169">
    <property type="component" value="Unassembled WGS sequence"/>
</dbReference>
<evidence type="ECO:0000313" key="8">
    <source>
        <dbReference type="Proteomes" id="UP001501169"/>
    </source>
</evidence>
<dbReference type="InterPro" id="IPR007452">
    <property type="entry name" value="TamB_C"/>
</dbReference>
<feature type="domain" description="Translocation and assembly module TamB C-terminal" evidence="6">
    <location>
        <begin position="917"/>
        <end position="1255"/>
    </location>
</feature>
<evidence type="ECO:0000256" key="5">
    <source>
        <dbReference type="SAM" id="Phobius"/>
    </source>
</evidence>
<dbReference type="RefSeq" id="WP_226765621.1">
    <property type="nucleotide sequence ID" value="NZ_BAAAEO010000001.1"/>
</dbReference>
<reference evidence="7 8" key="1">
    <citation type="journal article" date="2019" name="Int. J. Syst. Evol. Microbiol.">
        <title>The Global Catalogue of Microorganisms (GCM) 10K type strain sequencing project: providing services to taxonomists for standard genome sequencing and annotation.</title>
        <authorList>
            <consortium name="The Broad Institute Genomics Platform"/>
            <consortium name="The Broad Institute Genome Sequencing Center for Infectious Disease"/>
            <person name="Wu L."/>
            <person name="Ma J."/>
        </authorList>
    </citation>
    <scope>NUCLEOTIDE SEQUENCE [LARGE SCALE GENOMIC DNA]</scope>
    <source>
        <strain evidence="7 8">JCM 14331</strain>
    </source>
</reference>
<dbReference type="PANTHER" id="PTHR36985:SF1">
    <property type="entry name" value="TRANSLOCATION AND ASSEMBLY MODULE SUBUNIT TAMB"/>
    <property type="match status" value="1"/>
</dbReference>
<protein>
    <submittedName>
        <fullName evidence="7">Translocation/assembly module TamB domain-containing protein</fullName>
    </submittedName>
</protein>
<name>A0ABN1DD53_9GAMM</name>
<accession>A0ABN1DD53</accession>
<feature type="transmembrane region" description="Helical" evidence="5">
    <location>
        <begin position="21"/>
        <end position="48"/>
    </location>
</feature>
<evidence type="ECO:0000256" key="4">
    <source>
        <dbReference type="ARBA" id="ARBA00023136"/>
    </source>
</evidence>
<dbReference type="Pfam" id="PF04357">
    <property type="entry name" value="TamB"/>
    <property type="match status" value="1"/>
</dbReference>
<evidence type="ECO:0000256" key="2">
    <source>
        <dbReference type="ARBA" id="ARBA00022692"/>
    </source>
</evidence>
<evidence type="ECO:0000256" key="1">
    <source>
        <dbReference type="ARBA" id="ARBA00004167"/>
    </source>
</evidence>